<feature type="compositionally biased region" description="Low complexity" evidence="2">
    <location>
        <begin position="221"/>
        <end position="231"/>
    </location>
</feature>
<name>A0A2G8RYS3_9APHY</name>
<dbReference type="EMBL" id="AYKW01000041">
    <property type="protein sequence ID" value="PIL26679.1"/>
    <property type="molecule type" value="Genomic_DNA"/>
</dbReference>
<feature type="region of interest" description="Disordered" evidence="2">
    <location>
        <begin position="123"/>
        <end position="142"/>
    </location>
</feature>
<feature type="compositionally biased region" description="Basic residues" evidence="2">
    <location>
        <begin position="177"/>
        <end position="192"/>
    </location>
</feature>
<feature type="region of interest" description="Disordered" evidence="2">
    <location>
        <begin position="158"/>
        <end position="257"/>
    </location>
</feature>
<dbReference type="GO" id="GO:0003677">
    <property type="term" value="F:DNA binding"/>
    <property type="evidence" value="ECO:0007669"/>
    <property type="project" value="UniProtKB-UniRule"/>
</dbReference>
<feature type="domain" description="HMG box" evidence="3">
    <location>
        <begin position="105"/>
        <end position="174"/>
    </location>
</feature>
<dbReference type="InterPro" id="IPR036910">
    <property type="entry name" value="HMG_box_dom_sf"/>
</dbReference>
<reference evidence="4 5" key="1">
    <citation type="journal article" date="2015" name="Sci. Rep.">
        <title>Chromosome-level genome map provides insights into diverse defense mechanisms in the medicinal fungus Ganoderma sinense.</title>
        <authorList>
            <person name="Zhu Y."/>
            <person name="Xu J."/>
            <person name="Sun C."/>
            <person name="Zhou S."/>
            <person name="Xu H."/>
            <person name="Nelson D.R."/>
            <person name="Qian J."/>
            <person name="Song J."/>
            <person name="Luo H."/>
            <person name="Xiang L."/>
            <person name="Li Y."/>
            <person name="Xu Z."/>
            <person name="Ji A."/>
            <person name="Wang L."/>
            <person name="Lu S."/>
            <person name="Hayward A."/>
            <person name="Sun W."/>
            <person name="Li X."/>
            <person name="Schwartz D.C."/>
            <person name="Wang Y."/>
            <person name="Chen S."/>
        </authorList>
    </citation>
    <scope>NUCLEOTIDE SEQUENCE [LARGE SCALE GENOMIC DNA]</scope>
    <source>
        <strain evidence="4 5">ZZ0214-1</strain>
    </source>
</reference>
<feature type="region of interest" description="Disordered" evidence="2">
    <location>
        <begin position="1"/>
        <end position="82"/>
    </location>
</feature>
<feature type="DNA-binding region" description="HMG box" evidence="1">
    <location>
        <begin position="105"/>
        <end position="174"/>
    </location>
</feature>
<dbReference type="PROSITE" id="PS50118">
    <property type="entry name" value="HMG_BOX_2"/>
    <property type="match status" value="1"/>
</dbReference>
<evidence type="ECO:0000259" key="3">
    <source>
        <dbReference type="PROSITE" id="PS50118"/>
    </source>
</evidence>
<organism evidence="4 5">
    <name type="scientific">Ganoderma sinense ZZ0214-1</name>
    <dbReference type="NCBI Taxonomy" id="1077348"/>
    <lineage>
        <taxon>Eukaryota</taxon>
        <taxon>Fungi</taxon>
        <taxon>Dikarya</taxon>
        <taxon>Basidiomycota</taxon>
        <taxon>Agaricomycotina</taxon>
        <taxon>Agaricomycetes</taxon>
        <taxon>Polyporales</taxon>
        <taxon>Polyporaceae</taxon>
        <taxon>Ganoderma</taxon>
    </lineage>
</organism>
<keyword evidence="5" id="KW-1185">Reference proteome</keyword>
<feature type="compositionally biased region" description="Polar residues" evidence="2">
    <location>
        <begin position="238"/>
        <end position="250"/>
    </location>
</feature>
<evidence type="ECO:0000256" key="1">
    <source>
        <dbReference type="PROSITE-ProRule" id="PRU00267"/>
    </source>
</evidence>
<dbReference type="SMART" id="SM00398">
    <property type="entry name" value="HMG"/>
    <property type="match status" value="1"/>
</dbReference>
<dbReference type="OrthoDB" id="6247875at2759"/>
<dbReference type="AlphaFoldDB" id="A0A2G8RYS3"/>
<feature type="compositionally biased region" description="Basic and acidic residues" evidence="2">
    <location>
        <begin position="193"/>
        <end position="203"/>
    </location>
</feature>
<sequence length="572" mass="61981">MTPPDSRPGGICGWTPPDGNRDTLYTTIPSPASHTSPIYGLDALSPSPSPSSPPPSVTAASRSVSPDTTATEPEEGELSQNISPYYNATSLRRYKAKLKIDPKWAPRPPNAFILFRREYAERHKGEELQSPEKTTLSKRAGKAWHSLTGEEQKVWYDAAKQQAEDHQRLNPGYIFKPNKRTRSDHRKHPAMRSRREQVEEFVRKSTSTSRRRNPAKRGRHSSPASVASSASPEPPDTPATSRSRSCSNPPQVACPVPITPGGNNVLLSGDPFGSMSSLVERPVCPSKELACPDGSSPYFLFGDSYTESSDDLSEFWFDSFAPSPVPYYGDGTPDHMPSPMSAPVQMTEAQFAPSFELPPPSVASQGASYIPSTTAPLIARRRRSATTSMIPTSTPHAAVTSSLYGWARDELVTARMAPQSQFDAPRPSVSSDVNRQGQAPESAFLPMNAGDEVWGSARLHPGAGAAYKFHDDMLTVLVPGMDPDRTPRGSICTAHDAPPPPAPHSFADYSLAMPGPPQDMYISAAFDPFDTAGDLESYSVGHYAVHEGHETYAAPQGVEPYSLYLAQGGQQN</sequence>
<keyword evidence="1" id="KW-0238">DNA-binding</keyword>
<feature type="compositionally biased region" description="Polar residues" evidence="2">
    <location>
        <begin position="23"/>
        <end position="36"/>
    </location>
</feature>
<keyword evidence="1" id="KW-0539">Nucleus</keyword>
<feature type="region of interest" description="Disordered" evidence="2">
    <location>
        <begin position="418"/>
        <end position="438"/>
    </location>
</feature>
<dbReference type="Proteomes" id="UP000230002">
    <property type="component" value="Unassembled WGS sequence"/>
</dbReference>
<dbReference type="GO" id="GO:0005634">
    <property type="term" value="C:nucleus"/>
    <property type="evidence" value="ECO:0007669"/>
    <property type="project" value="UniProtKB-UniRule"/>
</dbReference>
<proteinExistence type="predicted"/>
<feature type="compositionally biased region" description="Pro residues" evidence="2">
    <location>
        <begin position="47"/>
        <end position="56"/>
    </location>
</feature>
<evidence type="ECO:0000313" key="4">
    <source>
        <dbReference type="EMBL" id="PIL26679.1"/>
    </source>
</evidence>
<accession>A0A2G8RYS3</accession>
<evidence type="ECO:0000256" key="2">
    <source>
        <dbReference type="SAM" id="MobiDB-lite"/>
    </source>
</evidence>
<dbReference type="STRING" id="1077348.A0A2G8RYS3"/>
<dbReference type="CDD" id="cd01389">
    <property type="entry name" value="HMG-box_ROX1-like"/>
    <property type="match status" value="1"/>
</dbReference>
<dbReference type="Gene3D" id="1.10.30.10">
    <property type="entry name" value="High mobility group box domain"/>
    <property type="match status" value="1"/>
</dbReference>
<comment type="caution">
    <text evidence="4">The sequence shown here is derived from an EMBL/GenBank/DDBJ whole genome shotgun (WGS) entry which is preliminary data.</text>
</comment>
<gene>
    <name evidence="4" type="ORF">GSI_11255</name>
</gene>
<dbReference type="InterPro" id="IPR009071">
    <property type="entry name" value="HMG_box_dom"/>
</dbReference>
<dbReference type="Pfam" id="PF00505">
    <property type="entry name" value="HMG_box"/>
    <property type="match status" value="1"/>
</dbReference>
<evidence type="ECO:0000313" key="5">
    <source>
        <dbReference type="Proteomes" id="UP000230002"/>
    </source>
</evidence>
<feature type="compositionally biased region" description="Basic residues" evidence="2">
    <location>
        <begin position="209"/>
        <end position="220"/>
    </location>
</feature>
<feature type="compositionally biased region" description="Low complexity" evidence="2">
    <location>
        <begin position="57"/>
        <end position="66"/>
    </location>
</feature>
<protein>
    <submittedName>
        <fullName evidence="4">Transcription factor</fullName>
    </submittedName>
</protein>
<dbReference type="SUPFAM" id="SSF47095">
    <property type="entry name" value="HMG-box"/>
    <property type="match status" value="1"/>
</dbReference>